<gene>
    <name evidence="2" type="ORF">THAOC_16438</name>
</gene>
<comment type="caution">
    <text evidence="2">The sequence shown here is derived from an EMBL/GenBank/DDBJ whole genome shotgun (WGS) entry which is preliminary data.</text>
</comment>
<feature type="compositionally biased region" description="Low complexity" evidence="1">
    <location>
        <begin position="198"/>
        <end position="212"/>
    </location>
</feature>
<evidence type="ECO:0000313" key="3">
    <source>
        <dbReference type="Proteomes" id="UP000266841"/>
    </source>
</evidence>
<keyword evidence="3" id="KW-1185">Reference proteome</keyword>
<feature type="region of interest" description="Disordered" evidence="1">
    <location>
        <begin position="1"/>
        <end position="70"/>
    </location>
</feature>
<feature type="compositionally biased region" description="Acidic residues" evidence="1">
    <location>
        <begin position="290"/>
        <end position="306"/>
    </location>
</feature>
<evidence type="ECO:0000256" key="1">
    <source>
        <dbReference type="SAM" id="MobiDB-lite"/>
    </source>
</evidence>
<evidence type="ECO:0000313" key="2">
    <source>
        <dbReference type="EMBL" id="EJK62934.1"/>
    </source>
</evidence>
<name>K0SDA1_THAOC</name>
<protein>
    <submittedName>
        <fullName evidence="2">Uncharacterized protein</fullName>
    </submittedName>
</protein>
<dbReference type="AlphaFoldDB" id="K0SDA1"/>
<organism evidence="2 3">
    <name type="scientific">Thalassiosira oceanica</name>
    <name type="common">Marine diatom</name>
    <dbReference type="NCBI Taxonomy" id="159749"/>
    <lineage>
        <taxon>Eukaryota</taxon>
        <taxon>Sar</taxon>
        <taxon>Stramenopiles</taxon>
        <taxon>Ochrophyta</taxon>
        <taxon>Bacillariophyta</taxon>
        <taxon>Coscinodiscophyceae</taxon>
        <taxon>Thalassiosirophycidae</taxon>
        <taxon>Thalassiosirales</taxon>
        <taxon>Thalassiosiraceae</taxon>
        <taxon>Thalassiosira</taxon>
    </lineage>
</organism>
<dbReference type="EMBL" id="AGNL01018532">
    <property type="protein sequence ID" value="EJK62934.1"/>
    <property type="molecule type" value="Genomic_DNA"/>
</dbReference>
<feature type="compositionally biased region" description="Acidic residues" evidence="1">
    <location>
        <begin position="328"/>
        <end position="338"/>
    </location>
</feature>
<dbReference type="Proteomes" id="UP000266841">
    <property type="component" value="Unassembled WGS sequence"/>
</dbReference>
<proteinExistence type="predicted"/>
<reference evidence="2 3" key="1">
    <citation type="journal article" date="2012" name="Genome Biol.">
        <title>Genome and low-iron response of an oceanic diatom adapted to chronic iron limitation.</title>
        <authorList>
            <person name="Lommer M."/>
            <person name="Specht M."/>
            <person name="Roy A.S."/>
            <person name="Kraemer L."/>
            <person name="Andreson R."/>
            <person name="Gutowska M.A."/>
            <person name="Wolf J."/>
            <person name="Bergner S.V."/>
            <person name="Schilhabel M.B."/>
            <person name="Klostermeier U.C."/>
            <person name="Beiko R.G."/>
            <person name="Rosenstiel P."/>
            <person name="Hippler M."/>
            <person name="Laroche J."/>
        </authorList>
    </citation>
    <scope>NUCLEOTIDE SEQUENCE [LARGE SCALE GENOMIC DNA]</scope>
    <source>
        <strain evidence="2 3">CCMP1005</strain>
    </source>
</reference>
<feature type="region of interest" description="Disordered" evidence="1">
    <location>
        <begin position="123"/>
        <end position="338"/>
    </location>
</feature>
<sequence>MPRTDEGGRGGRGGRSGGLGRGRGRGRAGNRGGNKQKNPRRGLLIESDPDEDDTTPSGRKRQHRKKGEVELGALERAAGQIFQQALGNGGRVPHRAYQRKIDELNDTPGVTLAFNKKDLENRVQAKLRRHKAEQQREAVGSRESTRSSASGNARPRQRHRPDVGPPTAASRHGGRQPLAVSQQRRQPSDNGRKRRQSSRSSDPAPRASARAQGIENEAPPARRGVAFTSAGSGPSPSPAKSDDEGEEEDGDGKSVDSFDSDATPPADDDIVLGGDTGDGELEEPLHEGEEVGEEGKEEQEEEQEEEAQPRGGARAARRRTVAKRMSYAEEDEEEPDSD</sequence>
<feature type="compositionally biased region" description="Basic and acidic residues" evidence="1">
    <location>
        <begin position="132"/>
        <end position="145"/>
    </location>
</feature>
<accession>K0SDA1</accession>
<feature type="compositionally biased region" description="Gly residues" evidence="1">
    <location>
        <begin position="10"/>
        <end position="21"/>
    </location>
</feature>